<accession>A0A069RFR4</accession>
<dbReference type="Proteomes" id="UP000027946">
    <property type="component" value="Unassembled WGS sequence"/>
</dbReference>
<dbReference type="STRING" id="1121324.CLIT_10c03250"/>
<dbReference type="AlphaFoldDB" id="A0A069RFR4"/>
<reference evidence="2 3" key="1">
    <citation type="submission" date="2014-03" db="EMBL/GenBank/DDBJ databases">
        <title>Genome sequence of Clostridium litorale W6, DSM 5388.</title>
        <authorList>
            <person name="Poehlein A."/>
            <person name="Jagirdar A."/>
            <person name="Khonsari B."/>
            <person name="Chibani C.M."/>
            <person name="Gutierrez Gutierrez D.A."/>
            <person name="Davydova E."/>
            <person name="Alghaithi H.S."/>
            <person name="Nair K.P."/>
            <person name="Dhamotharan K."/>
            <person name="Chandran L."/>
            <person name="G W."/>
            <person name="Daniel R."/>
        </authorList>
    </citation>
    <scope>NUCLEOTIDE SEQUENCE [LARGE SCALE GENOMIC DNA]</scope>
    <source>
        <strain evidence="2 3">W6</strain>
    </source>
</reference>
<organism evidence="2 3">
    <name type="scientific">Peptoclostridium litorale DSM 5388</name>
    <dbReference type="NCBI Taxonomy" id="1121324"/>
    <lineage>
        <taxon>Bacteria</taxon>
        <taxon>Bacillati</taxon>
        <taxon>Bacillota</taxon>
        <taxon>Clostridia</taxon>
        <taxon>Peptostreptococcales</taxon>
        <taxon>Peptoclostridiaceae</taxon>
        <taxon>Peptoclostridium</taxon>
    </lineage>
</organism>
<protein>
    <submittedName>
        <fullName evidence="2">Uncharacterized protein</fullName>
    </submittedName>
</protein>
<dbReference type="RefSeq" id="WP_159434281.1">
    <property type="nucleotide sequence ID" value="NZ_FSRH01000006.1"/>
</dbReference>
<evidence type="ECO:0000256" key="1">
    <source>
        <dbReference type="SAM" id="Coils"/>
    </source>
</evidence>
<dbReference type="EMBL" id="JJMM01000010">
    <property type="protein sequence ID" value="KDR95598.1"/>
    <property type="molecule type" value="Genomic_DNA"/>
</dbReference>
<proteinExistence type="predicted"/>
<evidence type="ECO:0000313" key="3">
    <source>
        <dbReference type="Proteomes" id="UP000027946"/>
    </source>
</evidence>
<feature type="coiled-coil region" evidence="1">
    <location>
        <begin position="5"/>
        <end position="46"/>
    </location>
</feature>
<gene>
    <name evidence="2" type="ORF">CLIT_10c03250</name>
</gene>
<sequence>MTQKVLGLEEKVKELEAKMKEKDMIIENLKKELHRKEIQCKKLEHPFDKD</sequence>
<comment type="caution">
    <text evidence="2">The sequence shown here is derived from an EMBL/GenBank/DDBJ whole genome shotgun (WGS) entry which is preliminary data.</text>
</comment>
<keyword evidence="3" id="KW-1185">Reference proteome</keyword>
<keyword evidence="1" id="KW-0175">Coiled coil</keyword>
<name>A0A069RFR4_PEPLI</name>
<evidence type="ECO:0000313" key="2">
    <source>
        <dbReference type="EMBL" id="KDR95598.1"/>
    </source>
</evidence>